<dbReference type="AlphaFoldDB" id="A0A8K0L799"/>
<gene>
    <name evidence="1" type="ORF">KVT40_002911</name>
</gene>
<dbReference type="OrthoDB" id="10528619at2759"/>
<name>A0A8K0L799_9PEZI</name>
<proteinExistence type="predicted"/>
<dbReference type="Proteomes" id="UP000809789">
    <property type="component" value="Unassembled WGS sequence"/>
</dbReference>
<protein>
    <submittedName>
        <fullName evidence="1">Uncharacterized protein</fullName>
    </submittedName>
</protein>
<comment type="caution">
    <text evidence="1">The sequence shown here is derived from an EMBL/GenBank/DDBJ whole genome shotgun (WGS) entry which is preliminary data.</text>
</comment>
<evidence type="ECO:0000313" key="2">
    <source>
        <dbReference type="Proteomes" id="UP000809789"/>
    </source>
</evidence>
<sequence>MSGLSCRYLQAIRSACFGSSPDVQQFYGHCGTRIPRQPGQTRTEMTIHKPITLEPSRDINSSVCVRELTLVVHLRDLQHKGAMASCSHEFLLGSREIKQLARLNKRHWSFPSSPVIVQPHLSFFFPYTALQHTAENDHPTLSEAIPSLGLFQLFFFWIQVQVKRRHRLHC</sequence>
<reference evidence="1" key="1">
    <citation type="submission" date="2021-07" db="EMBL/GenBank/DDBJ databases">
        <title>Elsinoe batatas strain:CRI-CJ2 Genome sequencing and assembly.</title>
        <authorList>
            <person name="Huang L."/>
        </authorList>
    </citation>
    <scope>NUCLEOTIDE SEQUENCE</scope>
    <source>
        <strain evidence="1">CRI-CJ2</strain>
    </source>
</reference>
<dbReference type="EMBL" id="JAESVG020000003">
    <property type="protein sequence ID" value="KAG8629046.1"/>
    <property type="molecule type" value="Genomic_DNA"/>
</dbReference>
<keyword evidence="2" id="KW-1185">Reference proteome</keyword>
<organism evidence="1 2">
    <name type="scientific">Elsinoe batatas</name>
    <dbReference type="NCBI Taxonomy" id="2601811"/>
    <lineage>
        <taxon>Eukaryota</taxon>
        <taxon>Fungi</taxon>
        <taxon>Dikarya</taxon>
        <taxon>Ascomycota</taxon>
        <taxon>Pezizomycotina</taxon>
        <taxon>Dothideomycetes</taxon>
        <taxon>Dothideomycetidae</taxon>
        <taxon>Myriangiales</taxon>
        <taxon>Elsinoaceae</taxon>
        <taxon>Elsinoe</taxon>
    </lineage>
</organism>
<accession>A0A8K0L799</accession>
<evidence type="ECO:0000313" key="1">
    <source>
        <dbReference type="EMBL" id="KAG8629046.1"/>
    </source>
</evidence>